<organism evidence="2 3">
    <name type="scientific">Prunus armeniaca</name>
    <name type="common">Apricot</name>
    <name type="synonym">Armeniaca vulgaris</name>
    <dbReference type="NCBI Taxonomy" id="36596"/>
    <lineage>
        <taxon>Eukaryota</taxon>
        <taxon>Viridiplantae</taxon>
        <taxon>Streptophyta</taxon>
        <taxon>Embryophyta</taxon>
        <taxon>Tracheophyta</taxon>
        <taxon>Spermatophyta</taxon>
        <taxon>Magnoliopsida</taxon>
        <taxon>eudicotyledons</taxon>
        <taxon>Gunneridae</taxon>
        <taxon>Pentapetalae</taxon>
        <taxon>rosids</taxon>
        <taxon>fabids</taxon>
        <taxon>Rosales</taxon>
        <taxon>Rosaceae</taxon>
        <taxon>Amygdaloideae</taxon>
        <taxon>Amygdaleae</taxon>
        <taxon>Prunus</taxon>
    </lineage>
</organism>
<dbReference type="EMBL" id="CAEKDK010000001">
    <property type="protein sequence ID" value="CAB4263166.1"/>
    <property type="molecule type" value="Genomic_DNA"/>
</dbReference>
<sequence length="77" mass="8534">MDPPPLPQFFLPESLILGKKSGASLAPQPHTPQLDPIARHIPVESNLMAVNNDERYGGHEGKSYRTATLENQEYNAH</sequence>
<evidence type="ECO:0000313" key="3">
    <source>
        <dbReference type="Proteomes" id="UP000507222"/>
    </source>
</evidence>
<feature type="compositionally biased region" description="Basic and acidic residues" evidence="1">
    <location>
        <begin position="53"/>
        <end position="63"/>
    </location>
</feature>
<feature type="compositionally biased region" description="Polar residues" evidence="1">
    <location>
        <begin position="65"/>
        <end position="77"/>
    </location>
</feature>
<reference evidence="2 3" key="1">
    <citation type="submission" date="2020-05" db="EMBL/GenBank/DDBJ databases">
        <authorList>
            <person name="Campoy J."/>
            <person name="Schneeberger K."/>
            <person name="Spophaly S."/>
        </authorList>
    </citation>
    <scope>NUCLEOTIDE SEQUENCE [LARGE SCALE GENOMIC DNA]</scope>
    <source>
        <strain evidence="2">PruArmRojPasFocal</strain>
    </source>
</reference>
<evidence type="ECO:0000313" key="2">
    <source>
        <dbReference type="EMBL" id="CAB4263166.1"/>
    </source>
</evidence>
<protein>
    <submittedName>
        <fullName evidence="2">Uncharacterized protein</fullName>
    </submittedName>
</protein>
<feature type="region of interest" description="Disordered" evidence="1">
    <location>
        <begin position="53"/>
        <end position="77"/>
    </location>
</feature>
<gene>
    <name evidence="2" type="ORF">CURHAP_LOCUS2948</name>
</gene>
<evidence type="ECO:0000256" key="1">
    <source>
        <dbReference type="SAM" id="MobiDB-lite"/>
    </source>
</evidence>
<dbReference type="AlphaFoldDB" id="A0A6J5TGZ5"/>
<accession>A0A6J5TGZ5</accession>
<dbReference type="Proteomes" id="UP000507222">
    <property type="component" value="Unassembled WGS sequence"/>
</dbReference>
<name>A0A6J5TGZ5_PRUAR</name>
<proteinExistence type="predicted"/>